<dbReference type="Proteomes" id="UP000812287">
    <property type="component" value="Unassembled WGS sequence"/>
</dbReference>
<sequence>MPTAWKSTSTMYSVSRQSFLLFSPFVAPLLTPAVDYNMLTARDTASRRHSDNRIRPLPFASLLSLTVYDAIRTSAVWSTSDLMYSTSAIEGSLRILNALYMITVSSSPTTIGSFAFRDTLSLCTIGDDISILQRCNLPWTQIKRYHIPIHTHCEMHASMNDTIPPGTDASTVFPPALDHPKAWVWRSREQATSRCEK</sequence>
<reference evidence="1" key="1">
    <citation type="submission" date="2020-11" db="EMBL/GenBank/DDBJ databases">
        <title>Adaptations for nitrogen fixation in a non-lichenized fungal sporocarp promotes dispersal by wood-feeding termites.</title>
        <authorList>
            <consortium name="DOE Joint Genome Institute"/>
            <person name="Koch R.A."/>
            <person name="Yoon G."/>
            <person name="Arayal U."/>
            <person name="Lail K."/>
            <person name="Amirebrahimi M."/>
            <person name="Labutti K."/>
            <person name="Lipzen A."/>
            <person name="Riley R."/>
            <person name="Barry K."/>
            <person name="Henrissat B."/>
            <person name="Grigoriev I.V."/>
            <person name="Herr J.R."/>
            <person name="Aime M.C."/>
        </authorList>
    </citation>
    <scope>NUCLEOTIDE SEQUENCE</scope>
    <source>
        <strain evidence="1">MCA 3950</strain>
    </source>
</reference>
<comment type="caution">
    <text evidence="1">The sequence shown here is derived from an EMBL/GenBank/DDBJ whole genome shotgun (WGS) entry which is preliminary data.</text>
</comment>
<dbReference type="OrthoDB" id="3365698at2759"/>
<dbReference type="AlphaFoldDB" id="A0A9P7VJI7"/>
<evidence type="ECO:0000313" key="2">
    <source>
        <dbReference type="Proteomes" id="UP000812287"/>
    </source>
</evidence>
<gene>
    <name evidence="1" type="ORF">BT62DRAFT_1011077</name>
</gene>
<dbReference type="GeneID" id="66100020"/>
<protein>
    <submittedName>
        <fullName evidence="1">Uncharacterized protein</fullName>
    </submittedName>
</protein>
<keyword evidence="2" id="KW-1185">Reference proteome</keyword>
<accession>A0A9P7VJI7</accession>
<organism evidence="1 2">
    <name type="scientific">Guyanagaster necrorhizus</name>
    <dbReference type="NCBI Taxonomy" id="856835"/>
    <lineage>
        <taxon>Eukaryota</taxon>
        <taxon>Fungi</taxon>
        <taxon>Dikarya</taxon>
        <taxon>Basidiomycota</taxon>
        <taxon>Agaricomycotina</taxon>
        <taxon>Agaricomycetes</taxon>
        <taxon>Agaricomycetidae</taxon>
        <taxon>Agaricales</taxon>
        <taxon>Marasmiineae</taxon>
        <taxon>Physalacriaceae</taxon>
        <taxon>Guyanagaster</taxon>
    </lineage>
</organism>
<dbReference type="EMBL" id="MU250556">
    <property type="protein sequence ID" value="KAG7441782.1"/>
    <property type="molecule type" value="Genomic_DNA"/>
</dbReference>
<name>A0A9P7VJI7_9AGAR</name>
<proteinExistence type="predicted"/>
<evidence type="ECO:0000313" key="1">
    <source>
        <dbReference type="EMBL" id="KAG7441782.1"/>
    </source>
</evidence>
<dbReference type="RefSeq" id="XP_043035282.1">
    <property type="nucleotide sequence ID" value="XM_043177733.1"/>
</dbReference>